<proteinExistence type="predicted"/>
<dbReference type="PROSITE" id="PS00080">
    <property type="entry name" value="MULTICOPPER_OXIDASE2"/>
    <property type="match status" value="1"/>
</dbReference>
<name>A0ABD0PH60_CIRMR</name>
<dbReference type="Gene3D" id="2.60.40.420">
    <property type="entry name" value="Cupredoxins - blue copper proteins"/>
    <property type="match status" value="1"/>
</dbReference>
<feature type="domain" description="Plastocyanin-like" evidence="3">
    <location>
        <begin position="6"/>
        <end position="52"/>
    </location>
</feature>
<evidence type="ECO:0000256" key="1">
    <source>
        <dbReference type="ARBA" id="ARBA00013107"/>
    </source>
</evidence>
<evidence type="ECO:0000256" key="2">
    <source>
        <dbReference type="ARBA" id="ARBA00022723"/>
    </source>
</evidence>
<accession>A0ABD0PH60</accession>
<dbReference type="Proteomes" id="UP001529510">
    <property type="component" value="Unassembled WGS sequence"/>
</dbReference>
<gene>
    <name evidence="4" type="ORF">M9458_029355</name>
</gene>
<dbReference type="GO" id="GO:0046872">
    <property type="term" value="F:metal ion binding"/>
    <property type="evidence" value="ECO:0007669"/>
    <property type="project" value="UniProtKB-KW"/>
</dbReference>
<evidence type="ECO:0000313" key="5">
    <source>
        <dbReference type="Proteomes" id="UP001529510"/>
    </source>
</evidence>
<keyword evidence="2" id="KW-0479">Metal-binding</keyword>
<dbReference type="PROSITE" id="PS00079">
    <property type="entry name" value="MULTICOPPER_OXIDASE1"/>
    <property type="match status" value="1"/>
</dbReference>
<sequence>TNHTHRAGVYGLFPGTFQTIEMTAKSPGQWLLHCHVTDHIHAGMETIVTVHPKG</sequence>
<dbReference type="AlphaFoldDB" id="A0ABD0PH60"/>
<dbReference type="InterPro" id="IPR002355">
    <property type="entry name" value="Cu_oxidase_Cu_BS"/>
</dbReference>
<evidence type="ECO:0000259" key="3">
    <source>
        <dbReference type="Pfam" id="PF07731"/>
    </source>
</evidence>
<dbReference type="Pfam" id="PF07731">
    <property type="entry name" value="Cu-oxidase_2"/>
    <property type="match status" value="1"/>
</dbReference>
<feature type="non-terminal residue" evidence="4">
    <location>
        <position position="1"/>
    </location>
</feature>
<dbReference type="InterPro" id="IPR011706">
    <property type="entry name" value="Cu-oxidase_C"/>
</dbReference>
<protein>
    <recommendedName>
        <fullName evidence="1">ferroxidase</fullName>
        <ecNumber evidence="1">1.16.3.1</ecNumber>
    </recommendedName>
</protein>
<reference evidence="4 5" key="1">
    <citation type="submission" date="2024-05" db="EMBL/GenBank/DDBJ databases">
        <title>Genome sequencing and assembly of Indian major carp, Cirrhinus mrigala (Hamilton, 1822).</title>
        <authorList>
            <person name="Mohindra V."/>
            <person name="Chowdhury L.M."/>
            <person name="Lal K."/>
            <person name="Jena J.K."/>
        </authorList>
    </citation>
    <scope>NUCLEOTIDE SEQUENCE [LARGE SCALE GENOMIC DNA]</scope>
    <source>
        <strain evidence="4">CM1030</strain>
        <tissue evidence="4">Blood</tissue>
    </source>
</reference>
<dbReference type="SUPFAM" id="SSF49503">
    <property type="entry name" value="Cupredoxins"/>
    <property type="match status" value="1"/>
</dbReference>
<dbReference type="GO" id="GO:0004322">
    <property type="term" value="F:ferroxidase activity"/>
    <property type="evidence" value="ECO:0007669"/>
    <property type="project" value="UniProtKB-EC"/>
</dbReference>
<keyword evidence="5" id="KW-1185">Reference proteome</keyword>
<evidence type="ECO:0000313" key="4">
    <source>
        <dbReference type="EMBL" id="KAL0173387.1"/>
    </source>
</evidence>
<comment type="caution">
    <text evidence="4">The sequence shown here is derived from an EMBL/GenBank/DDBJ whole genome shotgun (WGS) entry which is preliminary data.</text>
</comment>
<dbReference type="EC" id="1.16.3.1" evidence="1"/>
<organism evidence="4 5">
    <name type="scientific">Cirrhinus mrigala</name>
    <name type="common">Mrigala</name>
    <dbReference type="NCBI Taxonomy" id="683832"/>
    <lineage>
        <taxon>Eukaryota</taxon>
        <taxon>Metazoa</taxon>
        <taxon>Chordata</taxon>
        <taxon>Craniata</taxon>
        <taxon>Vertebrata</taxon>
        <taxon>Euteleostomi</taxon>
        <taxon>Actinopterygii</taxon>
        <taxon>Neopterygii</taxon>
        <taxon>Teleostei</taxon>
        <taxon>Ostariophysi</taxon>
        <taxon>Cypriniformes</taxon>
        <taxon>Cyprinidae</taxon>
        <taxon>Labeoninae</taxon>
        <taxon>Labeonini</taxon>
        <taxon>Cirrhinus</taxon>
    </lineage>
</organism>
<dbReference type="EMBL" id="JAMKFB020000015">
    <property type="protein sequence ID" value="KAL0173387.1"/>
    <property type="molecule type" value="Genomic_DNA"/>
</dbReference>
<dbReference type="InterPro" id="IPR033138">
    <property type="entry name" value="Cu_oxidase_CS"/>
</dbReference>
<dbReference type="InterPro" id="IPR008972">
    <property type="entry name" value="Cupredoxin"/>
</dbReference>